<reference evidence="1" key="1">
    <citation type="submission" date="2018-08" db="EMBL/GenBank/DDBJ databases">
        <title>Complete genome sequence of Acinetobacter baumannii strain WM99c.</title>
        <authorList>
            <person name="Nigro S.J."/>
            <person name="Wick R.R."/>
            <person name="Holt K.E."/>
            <person name="Hall R.M."/>
        </authorList>
    </citation>
    <scope>NUCLEOTIDE SEQUENCE</scope>
    <source>
        <strain evidence="1">WM99c</strain>
    </source>
</reference>
<organism evidence="1">
    <name type="scientific">Acinetobacter baumannii WM99c</name>
    <dbReference type="NCBI Taxonomy" id="945555"/>
    <lineage>
        <taxon>Bacteria</taxon>
        <taxon>Pseudomonadati</taxon>
        <taxon>Pseudomonadota</taxon>
        <taxon>Gammaproteobacteria</taxon>
        <taxon>Moraxellales</taxon>
        <taxon>Moraxellaceae</taxon>
        <taxon>Acinetobacter</taxon>
        <taxon>Acinetobacter calcoaceticus/baumannii complex</taxon>
    </lineage>
</organism>
<name>A0A385ESU0_ACIBA</name>
<evidence type="ECO:0000313" key="1">
    <source>
        <dbReference type="EMBL" id="AXQ89352.1"/>
    </source>
</evidence>
<proteinExistence type="predicted"/>
<sequence>MVFLMWCCKTRNKVKILYGSLQAMGISLTESNTHQETVSFDTYSFEAVLMVFLLVSYQG</sequence>
<dbReference type="AlphaFoldDB" id="A0A385ESU0"/>
<accession>A0A385ESU0</accession>
<protein>
    <submittedName>
        <fullName evidence="1">Uncharacterized protein</fullName>
    </submittedName>
</protein>
<dbReference type="EMBL" id="CP031743">
    <property type="protein sequence ID" value="AXQ89352.1"/>
    <property type="molecule type" value="Genomic_DNA"/>
</dbReference>
<gene>
    <name evidence="1" type="ORF">BSF95_00957</name>
</gene>